<evidence type="ECO:0000256" key="2">
    <source>
        <dbReference type="ARBA" id="ARBA00022741"/>
    </source>
</evidence>
<dbReference type="UniPathway" id="UPA00345"/>
<comment type="caution">
    <text evidence="10">The sequence shown here is derived from an EMBL/GenBank/DDBJ whole genome shotgun (WGS) entry which is preliminary data.</text>
</comment>
<comment type="similarity">
    <text evidence="6">Belongs to the GTP-binding elongation factor family. EF-G/EF-2 subfamily.</text>
</comment>
<evidence type="ECO:0000256" key="7">
    <source>
        <dbReference type="SAM" id="MobiDB-lite"/>
    </source>
</evidence>
<gene>
    <name evidence="10" type="ORF">cyc_02496</name>
</gene>
<feature type="compositionally biased region" description="Polar residues" evidence="7">
    <location>
        <begin position="60"/>
        <end position="69"/>
    </location>
</feature>
<evidence type="ECO:0000259" key="9">
    <source>
        <dbReference type="PROSITE" id="PS51722"/>
    </source>
</evidence>
<dbReference type="Gene3D" id="3.40.50.300">
    <property type="entry name" value="P-loop containing nucleotide triphosphate hydrolases"/>
    <property type="match status" value="1"/>
</dbReference>
<dbReference type="FunCoup" id="A0A1D3D0T6">
    <property type="interactions" value="17"/>
</dbReference>
<dbReference type="EMBL" id="JROU02001228">
    <property type="protein sequence ID" value="OEH77066.1"/>
    <property type="molecule type" value="Genomic_DNA"/>
</dbReference>
<dbReference type="Gene3D" id="3.30.70.870">
    <property type="entry name" value="Elongation Factor G (Translational Gtpase), domain 3"/>
    <property type="match status" value="1"/>
</dbReference>
<comment type="subcellular location">
    <subcellularLocation>
        <location evidence="6">Mitochondrion</location>
    </subcellularLocation>
</comment>
<keyword evidence="6" id="KW-0496">Mitochondrion</keyword>
<dbReference type="Pfam" id="PF22042">
    <property type="entry name" value="EF-G_D2"/>
    <property type="match status" value="1"/>
</dbReference>
<dbReference type="NCBIfam" id="NF009381">
    <property type="entry name" value="PRK12740.1-5"/>
    <property type="match status" value="1"/>
</dbReference>
<dbReference type="CDD" id="cd01434">
    <property type="entry name" value="EFG_mtEFG1_IV"/>
    <property type="match status" value="1"/>
</dbReference>
<dbReference type="GO" id="GO:0070125">
    <property type="term" value="P:mitochondrial translational elongation"/>
    <property type="evidence" value="ECO:0007669"/>
    <property type="project" value="UniProtKB-UniRule"/>
</dbReference>
<evidence type="ECO:0000256" key="1">
    <source>
        <dbReference type="ARBA" id="ARBA00005870"/>
    </source>
</evidence>
<comment type="pathway">
    <text evidence="6">Protein biosynthesis; polypeptide chain elongation.</text>
</comment>
<dbReference type="FunFam" id="3.30.70.870:FF:000001">
    <property type="entry name" value="Elongation factor G"/>
    <property type="match status" value="1"/>
</dbReference>
<feature type="binding site" evidence="6">
    <location>
        <begin position="348"/>
        <end position="355"/>
    </location>
    <ligand>
        <name>GTP</name>
        <dbReference type="ChEBI" id="CHEBI:37565"/>
    </ligand>
</feature>
<dbReference type="InterPro" id="IPR035647">
    <property type="entry name" value="EFG_III/V"/>
</dbReference>
<dbReference type="InterPro" id="IPR009000">
    <property type="entry name" value="Transl_B-barrel_sf"/>
</dbReference>
<dbReference type="GO" id="GO:0005739">
    <property type="term" value="C:mitochondrion"/>
    <property type="evidence" value="ECO:0007669"/>
    <property type="project" value="UniProtKB-SubCell"/>
</dbReference>
<comment type="function">
    <text evidence="6">Mitochondrial GTPase that catalyzes the GTP-dependent ribosomal translocation step during translation elongation. During this step, the ribosome changes from the pre-translocational (PRE) to the post-translocational (POST) state as the newly formed A-site-bound peptidyl-tRNA and P-site-bound deacylated tRNA move to the P and E sites, respectively. Catalyzes the coordinated movement of the two tRNA molecules, the mRNA and conformational changes in the ribosome.</text>
</comment>
<evidence type="ECO:0000256" key="6">
    <source>
        <dbReference type="HAMAP-Rule" id="MF_03061"/>
    </source>
</evidence>
<evidence type="ECO:0000313" key="10">
    <source>
        <dbReference type="EMBL" id="OEH77066.1"/>
    </source>
</evidence>
<sequence>MESNQQESALIFDLVTSTERNSCITQLRRLIAHEESRIRGTSIAKGLPDETYVNGDEAQTGPSSDLTQSHLDSVESVERLLKNWAKQELDYEGTKDREQFVARLRGSRKALEDRTMARKAELWALTESNERRQPRQPSCRPVRTCLGLLPGGSCAREGRHLPPGPEKLHTLPSRLHKCLARLHQMKPQNRDARRMSGRHWAGPQVPESTPNPETAHAGLATPVKSLPRLCGSLLRGKCPSWMRAKCMFAALCAGVTMLLTLNYAAAFAVRRSDGCIPATSRASAFLHHSSPLHRDGRCHERSALLHGGTLQQLRKAAPPKNTTAAHADPRMCGDTVQLERFRNIGIMAHIDAGKTTTTERFLFFTGVSHKIGEVHDGEAAMDWMEQERERGITITAAATTCFWSGYKGNRPKHRINIIDTPGHVDFTVEVERSLRVLDGAIAIFDAVAGVEPQTETVWRQGDKFKVPRVAYINKMDRLGADFFRCVDQIKERLGGDAVPVQLPIGAESGFEGVVDLIRNVALVWGEKTPEDPLGASFREEPVPESMKEDVERWRGELIGRAAEASEELIAKYLDTGTLELDDILHGLRHQTLTANLVPVLCGSSLKNKGVQPLLDAVIDFLPSPLDKPLVLAQQCNGQGEPVQLPHSPEGPLAALAFKIASDAFLGAQTFVRVYSGTLRPGQEVHNPRTRQSERLQRLVLIHSNARRDVRQLQAGEIGAVLGPKNFATGDTLSEKAHPLVLEPIDLPEPTLSVAIETANKHEAERLIAALQKLAKEDPSIRVSLHQETKQVILSGMGELHLEIVMDRLRREHNIKATTGSPQVAYRETFKAKASARGRYVKQSGGRGQYGEVWLSVEPLPPGSGNKFVDAIRGGVVPGQFIPAVEEGVMEQLEKGILSGSPVVDVLVTLYDGSHHPVDSSELAFKIAGSMAIKEAAKTGKPTLLEPLMLLQVTTPQEYVGDVVANITTRRGVMQSMQDVGSGRAPIKELIAHVPLAELSQYTTCLRSLTQGRATSSAHLLKYVPAPPHIQEEVVRNRSGTVSPR</sequence>
<keyword evidence="8" id="KW-0472">Membrane</keyword>
<dbReference type="PANTHER" id="PTHR43261:SF1">
    <property type="entry name" value="RIBOSOME-RELEASING FACTOR 2, MITOCHONDRIAL"/>
    <property type="match status" value="1"/>
</dbReference>
<evidence type="ECO:0000256" key="8">
    <source>
        <dbReference type="SAM" id="Phobius"/>
    </source>
</evidence>
<dbReference type="Gene3D" id="3.30.230.10">
    <property type="match status" value="1"/>
</dbReference>
<protein>
    <recommendedName>
        <fullName evidence="6">Elongation factor G, mitochondrial</fullName>
        <shortName evidence="6">EF-Gmt</shortName>
    </recommendedName>
    <alternativeName>
        <fullName evidence="6">Elongation factor G 1, mitochondrial</fullName>
        <shortName evidence="6">mEF-G 1</shortName>
    </alternativeName>
    <alternativeName>
        <fullName evidence="6">Elongation factor G1</fullName>
    </alternativeName>
</protein>
<dbReference type="InterPro" id="IPR005225">
    <property type="entry name" value="Small_GTP-bd"/>
</dbReference>
<evidence type="ECO:0000256" key="3">
    <source>
        <dbReference type="ARBA" id="ARBA00022768"/>
    </source>
</evidence>
<keyword evidence="8" id="KW-0812">Transmembrane</keyword>
<dbReference type="Pfam" id="PF00679">
    <property type="entry name" value="EFG_C"/>
    <property type="match status" value="1"/>
</dbReference>
<proteinExistence type="inferred from homology"/>
<dbReference type="FunFam" id="3.40.50.300:FF:000029">
    <property type="entry name" value="Elongation factor G"/>
    <property type="match status" value="1"/>
</dbReference>
<dbReference type="Gene3D" id="2.40.30.10">
    <property type="entry name" value="Translation factors"/>
    <property type="match status" value="1"/>
</dbReference>
<dbReference type="NCBIfam" id="TIGR00231">
    <property type="entry name" value="small_GTP"/>
    <property type="match status" value="1"/>
</dbReference>
<dbReference type="SMART" id="SM00889">
    <property type="entry name" value="EFG_IV"/>
    <property type="match status" value="1"/>
</dbReference>
<dbReference type="Proteomes" id="UP000095192">
    <property type="component" value="Unassembled WGS sequence"/>
</dbReference>
<dbReference type="PRINTS" id="PR00315">
    <property type="entry name" value="ELONGATNFCT"/>
</dbReference>
<evidence type="ECO:0000256" key="4">
    <source>
        <dbReference type="ARBA" id="ARBA00022917"/>
    </source>
</evidence>
<dbReference type="SUPFAM" id="SSF54211">
    <property type="entry name" value="Ribosomal protein S5 domain 2-like"/>
    <property type="match status" value="1"/>
</dbReference>
<evidence type="ECO:0000313" key="11">
    <source>
        <dbReference type="Proteomes" id="UP000095192"/>
    </source>
</evidence>
<organism evidence="10 11">
    <name type="scientific">Cyclospora cayetanensis</name>
    <dbReference type="NCBI Taxonomy" id="88456"/>
    <lineage>
        <taxon>Eukaryota</taxon>
        <taxon>Sar</taxon>
        <taxon>Alveolata</taxon>
        <taxon>Apicomplexa</taxon>
        <taxon>Conoidasida</taxon>
        <taxon>Coccidia</taxon>
        <taxon>Eucoccidiorida</taxon>
        <taxon>Eimeriorina</taxon>
        <taxon>Eimeriidae</taxon>
        <taxon>Cyclospora</taxon>
    </lineage>
</organism>
<feature type="transmembrane region" description="Helical" evidence="8">
    <location>
        <begin position="247"/>
        <end position="269"/>
    </location>
</feature>
<dbReference type="InterPro" id="IPR000795">
    <property type="entry name" value="T_Tr_GTP-bd_dom"/>
</dbReference>
<dbReference type="HAMAP" id="MF_00054_B">
    <property type="entry name" value="EF_G_EF_2_B"/>
    <property type="match status" value="1"/>
</dbReference>
<evidence type="ECO:0000256" key="5">
    <source>
        <dbReference type="ARBA" id="ARBA00023134"/>
    </source>
</evidence>
<feature type="binding site" evidence="6">
    <location>
        <begin position="419"/>
        <end position="423"/>
    </location>
    <ligand>
        <name>GTP</name>
        <dbReference type="ChEBI" id="CHEBI:37565"/>
    </ligand>
</feature>
<keyword evidence="3 6" id="KW-0251">Elongation factor</keyword>
<dbReference type="InterPro" id="IPR041095">
    <property type="entry name" value="EFG_II"/>
</dbReference>
<dbReference type="VEuPathDB" id="ToxoDB:LOC34619340"/>
<dbReference type="InterPro" id="IPR031157">
    <property type="entry name" value="G_TR_CS"/>
</dbReference>
<dbReference type="SMART" id="SM00838">
    <property type="entry name" value="EFG_C"/>
    <property type="match status" value="1"/>
</dbReference>
<keyword evidence="2 6" id="KW-0547">Nucleotide-binding</keyword>
<dbReference type="FunFam" id="3.30.230.10:FF:000003">
    <property type="entry name" value="Elongation factor G"/>
    <property type="match status" value="1"/>
</dbReference>
<dbReference type="GO" id="GO:0032790">
    <property type="term" value="P:ribosome disassembly"/>
    <property type="evidence" value="ECO:0007669"/>
    <property type="project" value="TreeGrafter"/>
</dbReference>
<keyword evidence="8" id="KW-1133">Transmembrane helix</keyword>
<name>A0A1D3D0T6_9EIME</name>
<dbReference type="SUPFAM" id="SSF54980">
    <property type="entry name" value="EF-G C-terminal domain-like"/>
    <property type="match status" value="2"/>
</dbReference>
<dbReference type="NCBIfam" id="TIGR00484">
    <property type="entry name" value="EF-G"/>
    <property type="match status" value="1"/>
</dbReference>
<dbReference type="InterPro" id="IPR020568">
    <property type="entry name" value="Ribosomal_Su5_D2-typ_SF"/>
</dbReference>
<keyword evidence="4 6" id="KW-0648">Protein biosynthesis</keyword>
<comment type="similarity">
    <text evidence="1">Belongs to the TRAFAC class translation factor GTPase superfamily. Classic translation factor GTPase family. EF-G/EF-2 subfamily.</text>
</comment>
<dbReference type="SUPFAM" id="SSF52540">
    <property type="entry name" value="P-loop containing nucleoside triphosphate hydrolases"/>
    <property type="match status" value="1"/>
</dbReference>
<dbReference type="InterPro" id="IPR027417">
    <property type="entry name" value="P-loop_NTPase"/>
</dbReference>
<feature type="binding site" evidence="6">
    <location>
        <begin position="473"/>
        <end position="476"/>
    </location>
    <ligand>
        <name>GTP</name>
        <dbReference type="ChEBI" id="CHEBI:37565"/>
    </ligand>
</feature>
<dbReference type="GO" id="GO:0003746">
    <property type="term" value="F:translation elongation factor activity"/>
    <property type="evidence" value="ECO:0007669"/>
    <property type="project" value="UniProtKB-UniRule"/>
</dbReference>
<dbReference type="InterPro" id="IPR005517">
    <property type="entry name" value="Transl_elong_EFG/EF2_IV"/>
</dbReference>
<dbReference type="Gene3D" id="3.30.70.240">
    <property type="match status" value="1"/>
</dbReference>
<dbReference type="InterPro" id="IPR035649">
    <property type="entry name" value="EFG_V"/>
</dbReference>
<dbReference type="InterPro" id="IPR053905">
    <property type="entry name" value="EF-G-like_DII"/>
</dbReference>
<dbReference type="CDD" id="cd16262">
    <property type="entry name" value="EFG_III"/>
    <property type="match status" value="1"/>
</dbReference>
<dbReference type="InterPro" id="IPR009022">
    <property type="entry name" value="EFG_III"/>
</dbReference>
<dbReference type="Pfam" id="PF03764">
    <property type="entry name" value="EFG_IV"/>
    <property type="match status" value="1"/>
</dbReference>
<dbReference type="VEuPathDB" id="ToxoDB:cyc_02496"/>
<dbReference type="InterPro" id="IPR014721">
    <property type="entry name" value="Ribsml_uS5_D2-typ_fold_subgr"/>
</dbReference>
<dbReference type="Pfam" id="PF14492">
    <property type="entry name" value="EFG_III"/>
    <property type="match status" value="1"/>
</dbReference>
<feature type="region of interest" description="Disordered" evidence="7">
    <location>
        <begin position="47"/>
        <end position="69"/>
    </location>
</feature>
<dbReference type="SUPFAM" id="SSF50447">
    <property type="entry name" value="Translation proteins"/>
    <property type="match status" value="1"/>
</dbReference>
<dbReference type="PANTHER" id="PTHR43261">
    <property type="entry name" value="TRANSLATION ELONGATION FACTOR G-RELATED"/>
    <property type="match status" value="1"/>
</dbReference>
<keyword evidence="5 6" id="KW-0342">GTP-binding</keyword>
<feature type="domain" description="Tr-type G" evidence="9">
    <location>
        <begin position="339"/>
        <end position="625"/>
    </location>
</feature>
<reference evidence="10 11" key="1">
    <citation type="journal article" date="2016" name="BMC Genomics">
        <title>Comparative genomics reveals Cyclospora cayetanensis possesses coccidia-like metabolism and invasion components but unique surface antigens.</title>
        <authorList>
            <person name="Liu S."/>
            <person name="Wang L."/>
            <person name="Zheng H."/>
            <person name="Xu Z."/>
            <person name="Roellig D.M."/>
            <person name="Li N."/>
            <person name="Frace M.A."/>
            <person name="Tang K."/>
            <person name="Arrowood M.J."/>
            <person name="Moss D.M."/>
            <person name="Zhang L."/>
            <person name="Feng Y."/>
            <person name="Xiao L."/>
        </authorList>
    </citation>
    <scope>NUCLEOTIDE SEQUENCE [LARGE SCALE GENOMIC DNA]</scope>
    <source>
        <strain evidence="10 11">CHN_HEN01</strain>
    </source>
</reference>
<dbReference type="CDD" id="cd03713">
    <property type="entry name" value="EFG_mtEFG_C"/>
    <property type="match status" value="1"/>
</dbReference>
<dbReference type="InterPro" id="IPR004540">
    <property type="entry name" value="Transl_elong_EFG/EF2"/>
</dbReference>
<dbReference type="Pfam" id="PF00009">
    <property type="entry name" value="GTP_EFTU"/>
    <property type="match status" value="1"/>
</dbReference>
<dbReference type="AlphaFoldDB" id="A0A1D3D0T6"/>
<dbReference type="PROSITE" id="PS51722">
    <property type="entry name" value="G_TR_2"/>
    <property type="match status" value="1"/>
</dbReference>
<keyword evidence="11" id="KW-1185">Reference proteome</keyword>
<dbReference type="InterPro" id="IPR000640">
    <property type="entry name" value="EFG_V-like"/>
</dbReference>
<dbReference type="GO" id="GO:0003924">
    <property type="term" value="F:GTPase activity"/>
    <property type="evidence" value="ECO:0007669"/>
    <property type="project" value="UniProtKB-UniRule"/>
</dbReference>
<dbReference type="PROSITE" id="PS00301">
    <property type="entry name" value="G_TR_1"/>
    <property type="match status" value="1"/>
</dbReference>
<dbReference type="InterPro" id="IPR047872">
    <property type="entry name" value="EFG_IV"/>
</dbReference>
<dbReference type="InParanoid" id="A0A1D3D0T6"/>
<dbReference type="CDD" id="cd01886">
    <property type="entry name" value="EF-G"/>
    <property type="match status" value="1"/>
</dbReference>
<dbReference type="GO" id="GO:0005525">
    <property type="term" value="F:GTP binding"/>
    <property type="evidence" value="ECO:0007669"/>
    <property type="project" value="UniProtKB-UniRule"/>
</dbReference>
<accession>A0A1D3D0T6</accession>
<dbReference type="FunFam" id="3.30.70.240:FF:000001">
    <property type="entry name" value="Elongation factor G"/>
    <property type="match status" value="1"/>
</dbReference>
<dbReference type="CDD" id="cd04088">
    <property type="entry name" value="EFG_mtEFG_II"/>
    <property type="match status" value="1"/>
</dbReference>